<evidence type="ECO:0000313" key="2">
    <source>
        <dbReference type="Proteomes" id="UP000325780"/>
    </source>
</evidence>
<dbReference type="OrthoDB" id="67965at2759"/>
<accession>A0A5N6TTK5</accession>
<dbReference type="Pfam" id="PF06966">
    <property type="entry name" value="DUF1295"/>
    <property type="match status" value="1"/>
</dbReference>
<proteinExistence type="predicted"/>
<dbReference type="Proteomes" id="UP000325780">
    <property type="component" value="Unassembled WGS sequence"/>
</dbReference>
<name>A0A5N6TTK5_ASPAV</name>
<gene>
    <name evidence="1" type="ORF">BDV25DRAFT_130165</name>
</gene>
<dbReference type="PANTHER" id="PTHR32251">
    <property type="entry name" value="3-OXO-5-ALPHA-STEROID 4-DEHYDROGENASE"/>
    <property type="match status" value="1"/>
</dbReference>
<dbReference type="AlphaFoldDB" id="A0A5N6TTK5"/>
<protein>
    <recommendedName>
        <fullName evidence="3">DUF1295 domain protein</fullName>
    </recommendedName>
</protein>
<reference evidence="1 2" key="1">
    <citation type="submission" date="2019-04" db="EMBL/GenBank/DDBJ databases">
        <title>Friends and foes A comparative genomics study of 23 Aspergillus species from section Flavi.</title>
        <authorList>
            <consortium name="DOE Joint Genome Institute"/>
            <person name="Kjaerbolling I."/>
            <person name="Vesth T."/>
            <person name="Frisvad J.C."/>
            <person name="Nybo J.L."/>
            <person name="Theobald S."/>
            <person name="Kildgaard S."/>
            <person name="Isbrandt T."/>
            <person name="Kuo A."/>
            <person name="Sato A."/>
            <person name="Lyhne E.K."/>
            <person name="Kogle M.E."/>
            <person name="Wiebenga A."/>
            <person name="Kun R.S."/>
            <person name="Lubbers R.J."/>
            <person name="Makela M.R."/>
            <person name="Barry K."/>
            <person name="Chovatia M."/>
            <person name="Clum A."/>
            <person name="Daum C."/>
            <person name="Haridas S."/>
            <person name="He G."/>
            <person name="LaButti K."/>
            <person name="Lipzen A."/>
            <person name="Mondo S."/>
            <person name="Riley R."/>
            <person name="Salamov A."/>
            <person name="Simmons B.A."/>
            <person name="Magnuson J.K."/>
            <person name="Henrissat B."/>
            <person name="Mortensen U.H."/>
            <person name="Larsen T.O."/>
            <person name="Devries R.P."/>
            <person name="Grigoriev I.V."/>
            <person name="Machida M."/>
            <person name="Baker S.E."/>
            <person name="Andersen M.R."/>
        </authorList>
    </citation>
    <scope>NUCLEOTIDE SEQUENCE [LARGE SCALE GENOMIC DNA]</scope>
    <source>
        <strain evidence="1 2">IBT 18842</strain>
    </source>
</reference>
<sequence length="345" mass="38854">MDIYGSKKPLVDIDHSINQMAGQKSGYLNTGDVGIFKSTILPSFTLHTGLSVASFVAAKSTDKGEVKDWCWPSSQVINAWWSAVGRQVVCDNVSFSTAWNAIPWTEKTLLSCVTIWGTRLFYRIATRTIKRGKDDPRYDQMKQQDPSFWKSAFFKQFLPEAVFLTFITLPFTLPFRLSQSSLNINTETVGVFRALGVGLFSAGFAMEALADTQLELHRQERTDLCRHGVWSIVRHPNYLGDALVHISFVLLNAANSFNPAVLLGPVANYLYLRVVGGDKQNEASQEARYKEQDPHKYKQLQAWRREKNSFWPSPSELVNPWTWAVIGSGVVGVVLEEAVRGWILN</sequence>
<keyword evidence="2" id="KW-1185">Reference proteome</keyword>
<dbReference type="EMBL" id="ML742115">
    <property type="protein sequence ID" value="KAE8149705.1"/>
    <property type="molecule type" value="Genomic_DNA"/>
</dbReference>
<dbReference type="Gene3D" id="1.20.120.1630">
    <property type="match status" value="1"/>
</dbReference>
<dbReference type="GO" id="GO:0016020">
    <property type="term" value="C:membrane"/>
    <property type="evidence" value="ECO:0007669"/>
    <property type="project" value="TreeGrafter"/>
</dbReference>
<evidence type="ECO:0000313" key="1">
    <source>
        <dbReference type="EMBL" id="KAE8149705.1"/>
    </source>
</evidence>
<dbReference type="InterPro" id="IPR010721">
    <property type="entry name" value="UstE-like"/>
</dbReference>
<organism evidence="1 2">
    <name type="scientific">Aspergillus avenaceus</name>
    <dbReference type="NCBI Taxonomy" id="36643"/>
    <lineage>
        <taxon>Eukaryota</taxon>
        <taxon>Fungi</taxon>
        <taxon>Dikarya</taxon>
        <taxon>Ascomycota</taxon>
        <taxon>Pezizomycotina</taxon>
        <taxon>Eurotiomycetes</taxon>
        <taxon>Eurotiomycetidae</taxon>
        <taxon>Eurotiales</taxon>
        <taxon>Aspergillaceae</taxon>
        <taxon>Aspergillus</taxon>
        <taxon>Aspergillus subgen. Circumdati</taxon>
    </lineage>
</organism>
<evidence type="ECO:0008006" key="3">
    <source>
        <dbReference type="Google" id="ProtNLM"/>
    </source>
</evidence>
<dbReference type="PANTHER" id="PTHR32251:SF15">
    <property type="entry name" value="3-OXO-5-ALPHA-STEROID 4-DEHYDROGENASE (DUF1295)"/>
    <property type="match status" value="1"/>
</dbReference>